<accession>A0AAW2DHH8</accession>
<evidence type="ECO:0000313" key="2">
    <source>
        <dbReference type="EMBL" id="KAL0008720.1"/>
    </source>
</evidence>
<dbReference type="Proteomes" id="UP001459277">
    <property type="component" value="Unassembled WGS sequence"/>
</dbReference>
<organism evidence="2 3">
    <name type="scientific">Lithocarpus litseifolius</name>
    <dbReference type="NCBI Taxonomy" id="425828"/>
    <lineage>
        <taxon>Eukaryota</taxon>
        <taxon>Viridiplantae</taxon>
        <taxon>Streptophyta</taxon>
        <taxon>Embryophyta</taxon>
        <taxon>Tracheophyta</taxon>
        <taxon>Spermatophyta</taxon>
        <taxon>Magnoliopsida</taxon>
        <taxon>eudicotyledons</taxon>
        <taxon>Gunneridae</taxon>
        <taxon>Pentapetalae</taxon>
        <taxon>rosids</taxon>
        <taxon>fabids</taxon>
        <taxon>Fagales</taxon>
        <taxon>Fagaceae</taxon>
        <taxon>Lithocarpus</taxon>
    </lineage>
</organism>
<evidence type="ECO:0000313" key="3">
    <source>
        <dbReference type="Proteomes" id="UP001459277"/>
    </source>
</evidence>
<feature type="region of interest" description="Disordered" evidence="1">
    <location>
        <begin position="253"/>
        <end position="315"/>
    </location>
</feature>
<feature type="compositionally biased region" description="Basic and acidic residues" evidence="1">
    <location>
        <begin position="286"/>
        <end position="313"/>
    </location>
</feature>
<feature type="compositionally biased region" description="Basic and acidic residues" evidence="1">
    <location>
        <begin position="255"/>
        <end position="267"/>
    </location>
</feature>
<feature type="compositionally biased region" description="Basic and acidic residues" evidence="1">
    <location>
        <begin position="1"/>
        <end position="17"/>
    </location>
</feature>
<name>A0AAW2DHH8_9ROSI</name>
<feature type="region of interest" description="Disordered" evidence="1">
    <location>
        <begin position="1"/>
        <end position="21"/>
    </location>
</feature>
<protein>
    <submittedName>
        <fullName evidence="2">Uncharacterized protein</fullName>
    </submittedName>
</protein>
<dbReference type="EMBL" id="JAZDWU010000003">
    <property type="protein sequence ID" value="KAL0008720.1"/>
    <property type="molecule type" value="Genomic_DNA"/>
</dbReference>
<reference evidence="2 3" key="1">
    <citation type="submission" date="2024-01" db="EMBL/GenBank/DDBJ databases">
        <title>A telomere-to-telomere, gap-free genome of sweet tea (Lithocarpus litseifolius).</title>
        <authorList>
            <person name="Zhou J."/>
        </authorList>
    </citation>
    <scope>NUCLEOTIDE SEQUENCE [LARGE SCALE GENOMIC DNA]</scope>
    <source>
        <strain evidence="2">Zhou-2022a</strain>
        <tissue evidence="2">Leaf</tissue>
    </source>
</reference>
<comment type="caution">
    <text evidence="2">The sequence shown here is derived from an EMBL/GenBank/DDBJ whole genome shotgun (WGS) entry which is preliminary data.</text>
</comment>
<keyword evidence="3" id="KW-1185">Reference proteome</keyword>
<dbReference type="AlphaFoldDB" id="A0AAW2DHH8"/>
<gene>
    <name evidence="2" type="ORF">SO802_010222</name>
</gene>
<sequence>MREGGKGPFLKDAEPQKGAKQAKVTQNLANKRGGSQVSAPAWMPALAQDGAPLPANASIRHFQVGKAGYVVDAVEQALQLLEDMSNWRSMRKYEVFLSLKSDLALAVQAAHRAEEIVISSHRLAKDEEGRAGSAMKAFEVAKRKSQDLAAKLAKVDRDKKSAEAALDVVDRQTEALRKQLCQAKDELAVARGVVETKEALRAEVSEVCRIYYLQVWNEAHDQVGVKASSALRRVENVYYPSVIRASSFSSSKADSVSKEVDEGKESPSKALPTANIPSEVVEQSEDAEKAADASKEVAQDAFKEPPKENEASQHMEIMLATLPLPSKEDLKGKGPASTTAVSIQPLKTQKDKLVIRIKP</sequence>
<evidence type="ECO:0000256" key="1">
    <source>
        <dbReference type="SAM" id="MobiDB-lite"/>
    </source>
</evidence>
<proteinExistence type="predicted"/>